<evidence type="ECO:0000313" key="4">
    <source>
        <dbReference type="Proteomes" id="UP000316270"/>
    </source>
</evidence>
<organism evidence="3 4">
    <name type="scientific">Venturia effusa</name>
    <dbReference type="NCBI Taxonomy" id="50376"/>
    <lineage>
        <taxon>Eukaryota</taxon>
        <taxon>Fungi</taxon>
        <taxon>Dikarya</taxon>
        <taxon>Ascomycota</taxon>
        <taxon>Pezizomycotina</taxon>
        <taxon>Dothideomycetes</taxon>
        <taxon>Pleosporomycetidae</taxon>
        <taxon>Venturiales</taxon>
        <taxon>Venturiaceae</taxon>
        <taxon>Venturia</taxon>
    </lineage>
</organism>
<protein>
    <submittedName>
        <fullName evidence="3">Uncharacterized protein</fullName>
    </submittedName>
</protein>
<dbReference type="AlphaFoldDB" id="A0A517LF57"/>
<feature type="coiled-coil region" evidence="1">
    <location>
        <begin position="80"/>
        <end position="107"/>
    </location>
</feature>
<dbReference type="OrthoDB" id="529205at2759"/>
<evidence type="ECO:0000256" key="2">
    <source>
        <dbReference type="SAM" id="MobiDB-lite"/>
    </source>
</evidence>
<dbReference type="EMBL" id="CP042195">
    <property type="protein sequence ID" value="QDS74274.1"/>
    <property type="molecule type" value="Genomic_DNA"/>
</dbReference>
<sequence>MSIRLIASSASRGILRPATRLTTQRTFGSTAVRQAGKEDALHKEGRSDEIEHHKQDSLKKVKEGTAEWKDALASNSESIIKADRGELDASSETIEKLQKESEKLLKNQK</sequence>
<feature type="region of interest" description="Disordered" evidence="2">
    <location>
        <begin position="33"/>
        <end position="62"/>
    </location>
</feature>
<proteinExistence type="predicted"/>
<evidence type="ECO:0000313" key="3">
    <source>
        <dbReference type="EMBL" id="QDS74274.1"/>
    </source>
</evidence>
<evidence type="ECO:0000256" key="1">
    <source>
        <dbReference type="SAM" id="Coils"/>
    </source>
</evidence>
<reference evidence="3 4" key="1">
    <citation type="submission" date="2019-07" db="EMBL/GenBank/DDBJ databases">
        <title>Finished genome of Venturia effusa.</title>
        <authorList>
            <person name="Young C.A."/>
            <person name="Cox M.P."/>
            <person name="Ganley A.R.D."/>
            <person name="David W.J."/>
        </authorList>
    </citation>
    <scope>NUCLEOTIDE SEQUENCE [LARGE SCALE GENOMIC DNA]</scope>
    <source>
        <strain evidence="4">albino</strain>
    </source>
</reference>
<accession>A0A517LF57</accession>
<feature type="compositionally biased region" description="Basic and acidic residues" evidence="2">
    <location>
        <begin position="35"/>
        <end position="62"/>
    </location>
</feature>
<gene>
    <name evidence="3" type="ORF">FKW77_003350</name>
</gene>
<keyword evidence="1" id="KW-0175">Coiled coil</keyword>
<name>A0A517LF57_9PEZI</name>
<keyword evidence="4" id="KW-1185">Reference proteome</keyword>
<dbReference type="Proteomes" id="UP000316270">
    <property type="component" value="Chromosome 11"/>
</dbReference>